<dbReference type="PANTHER" id="PTHR11361">
    <property type="entry name" value="DNA MISMATCH REPAIR PROTEIN MUTS FAMILY MEMBER"/>
    <property type="match status" value="1"/>
</dbReference>
<name>A0A075AQA2_ROZAC</name>
<evidence type="ECO:0000256" key="7">
    <source>
        <dbReference type="ARBA" id="ARBA00023204"/>
    </source>
</evidence>
<evidence type="ECO:0000256" key="2">
    <source>
        <dbReference type="ARBA" id="ARBA00022151"/>
    </source>
</evidence>
<dbReference type="PROSITE" id="PS00486">
    <property type="entry name" value="DNA_MISMATCH_REPAIR_2"/>
    <property type="match status" value="1"/>
</dbReference>
<dbReference type="NCBIfam" id="NF003810">
    <property type="entry name" value="PRK05399.1"/>
    <property type="match status" value="1"/>
</dbReference>
<dbReference type="InterPro" id="IPR007696">
    <property type="entry name" value="DNA_mismatch_repair_MutS_core"/>
</dbReference>
<dbReference type="STRING" id="988480.A0A075AQA2"/>
<evidence type="ECO:0000313" key="13">
    <source>
        <dbReference type="Proteomes" id="UP000281549"/>
    </source>
</evidence>
<organism evidence="10 12">
    <name type="scientific">Rozella allomycis (strain CSF55)</name>
    <dbReference type="NCBI Taxonomy" id="988480"/>
    <lineage>
        <taxon>Eukaryota</taxon>
        <taxon>Fungi</taxon>
        <taxon>Fungi incertae sedis</taxon>
        <taxon>Cryptomycota</taxon>
        <taxon>Cryptomycota incertae sedis</taxon>
        <taxon>Rozella</taxon>
    </lineage>
</organism>
<dbReference type="Proteomes" id="UP000030755">
    <property type="component" value="Unassembled WGS sequence"/>
</dbReference>
<dbReference type="GO" id="GO:0030983">
    <property type="term" value="F:mismatched DNA binding"/>
    <property type="evidence" value="ECO:0007669"/>
    <property type="project" value="InterPro"/>
</dbReference>
<dbReference type="SUPFAM" id="SSF52540">
    <property type="entry name" value="P-loop containing nucleoside triphosphate hydrolases"/>
    <property type="match status" value="1"/>
</dbReference>
<dbReference type="FunFam" id="3.40.50.300:FF:000870">
    <property type="entry name" value="MutS protein homolog 4"/>
    <property type="match status" value="1"/>
</dbReference>
<evidence type="ECO:0000256" key="5">
    <source>
        <dbReference type="ARBA" id="ARBA00022840"/>
    </source>
</evidence>
<dbReference type="Gene3D" id="3.40.50.300">
    <property type="entry name" value="P-loop containing nucleotide triphosphate hydrolases"/>
    <property type="match status" value="1"/>
</dbReference>
<accession>A0A075AQA2</accession>
<dbReference type="GO" id="GO:0005524">
    <property type="term" value="F:ATP binding"/>
    <property type="evidence" value="ECO:0007669"/>
    <property type="project" value="UniProtKB-KW"/>
</dbReference>
<proteinExistence type="inferred from homology"/>
<dbReference type="Pfam" id="PF00488">
    <property type="entry name" value="MutS_V"/>
    <property type="match status" value="1"/>
</dbReference>
<comment type="similarity">
    <text evidence="1">Belongs to the DNA mismatch repair MutS family.</text>
</comment>
<evidence type="ECO:0000256" key="1">
    <source>
        <dbReference type="ARBA" id="ARBA00006271"/>
    </source>
</evidence>
<evidence type="ECO:0000313" key="12">
    <source>
        <dbReference type="Proteomes" id="UP000030755"/>
    </source>
</evidence>
<dbReference type="InterPro" id="IPR007860">
    <property type="entry name" value="DNA_mmatch_repair_MutS_con_dom"/>
</dbReference>
<dbReference type="AlphaFoldDB" id="A0A075AQA2"/>
<dbReference type="Pfam" id="PF05192">
    <property type="entry name" value="MutS_III"/>
    <property type="match status" value="1"/>
</dbReference>
<dbReference type="GO" id="GO:0140664">
    <property type="term" value="F:ATP-dependent DNA damage sensor activity"/>
    <property type="evidence" value="ECO:0007669"/>
    <property type="project" value="InterPro"/>
</dbReference>
<dbReference type="SMART" id="SM00533">
    <property type="entry name" value="MUTSd"/>
    <property type="match status" value="1"/>
</dbReference>
<evidence type="ECO:0000256" key="6">
    <source>
        <dbReference type="ARBA" id="ARBA00023125"/>
    </source>
</evidence>
<evidence type="ECO:0000256" key="8">
    <source>
        <dbReference type="ARBA" id="ARBA00073774"/>
    </source>
</evidence>
<keyword evidence="3" id="KW-0547">Nucleotide-binding</keyword>
<gene>
    <name evidence="10" type="ORF">O9G_001328</name>
    <name evidence="11" type="ORF">ROZALSC1DRAFT_27433</name>
</gene>
<keyword evidence="12" id="KW-1185">Reference proteome</keyword>
<keyword evidence="4" id="KW-0227">DNA damage</keyword>
<dbReference type="PANTHER" id="PTHR11361:SF34">
    <property type="entry name" value="DNA MISMATCH REPAIR PROTEIN MSH1, MITOCHONDRIAL"/>
    <property type="match status" value="1"/>
</dbReference>
<dbReference type="Gene3D" id="3.30.420.110">
    <property type="entry name" value="MutS, connector domain"/>
    <property type="match status" value="1"/>
</dbReference>
<dbReference type="SMART" id="SM00534">
    <property type="entry name" value="MUTSac"/>
    <property type="match status" value="1"/>
</dbReference>
<dbReference type="EMBL" id="ML004985">
    <property type="protein sequence ID" value="RKP21122.1"/>
    <property type="molecule type" value="Genomic_DNA"/>
</dbReference>
<reference evidence="11" key="3">
    <citation type="submission" date="2018-08" db="EMBL/GenBank/DDBJ databases">
        <title>Leveraging single-cell genomics to expand the Fungal Tree of Life.</title>
        <authorList>
            <consortium name="DOE Joint Genome Institute"/>
            <person name="Ahrendt S.R."/>
            <person name="Quandt C.A."/>
            <person name="Ciobanu D."/>
            <person name="Clum A."/>
            <person name="Salamov A."/>
            <person name="Andreopoulos B."/>
            <person name="Cheng J.-F."/>
            <person name="Woyke T."/>
            <person name="Pelin A."/>
            <person name="Henrissat B."/>
            <person name="Reynolds N."/>
            <person name="Benny G.L."/>
            <person name="Smith M.E."/>
            <person name="James T.Y."/>
            <person name="Grigoriev I.V."/>
        </authorList>
    </citation>
    <scope>NUCLEOTIDE SEQUENCE</scope>
    <source>
        <strain evidence="11">CSF55</strain>
    </source>
</reference>
<evidence type="ECO:0000256" key="4">
    <source>
        <dbReference type="ARBA" id="ARBA00022763"/>
    </source>
</evidence>
<evidence type="ECO:0000313" key="10">
    <source>
        <dbReference type="EMBL" id="EPZ32426.1"/>
    </source>
</evidence>
<keyword evidence="6" id="KW-0238">DNA-binding</keyword>
<dbReference type="Pfam" id="PF01624">
    <property type="entry name" value="MutS_I"/>
    <property type="match status" value="1"/>
</dbReference>
<dbReference type="Gene3D" id="1.10.1420.10">
    <property type="match status" value="2"/>
</dbReference>
<dbReference type="OrthoDB" id="2534523at2759"/>
<dbReference type="InterPro" id="IPR036678">
    <property type="entry name" value="MutS_con_dom_sf"/>
</dbReference>
<dbReference type="Gene3D" id="3.40.1170.10">
    <property type="entry name" value="DNA repair protein MutS, domain I"/>
    <property type="match status" value="1"/>
</dbReference>
<dbReference type="GO" id="GO:0005739">
    <property type="term" value="C:mitochondrion"/>
    <property type="evidence" value="ECO:0007669"/>
    <property type="project" value="TreeGrafter"/>
</dbReference>
<dbReference type="PIRSF" id="PIRSF037677">
    <property type="entry name" value="DNA_mis_repair_Msh6"/>
    <property type="match status" value="1"/>
</dbReference>
<dbReference type="InterPro" id="IPR045076">
    <property type="entry name" value="MutS"/>
</dbReference>
<dbReference type="HOGENOM" id="CLU_002472_3_1_1"/>
<dbReference type="InterPro" id="IPR027417">
    <property type="entry name" value="P-loop_NTPase"/>
</dbReference>
<dbReference type="InterPro" id="IPR000432">
    <property type="entry name" value="DNA_mismatch_repair_MutS_C"/>
</dbReference>
<protein>
    <recommendedName>
        <fullName evidence="2 8">DNA mismatch repair protein MSH3</fullName>
    </recommendedName>
    <alternativeName>
        <fullName evidence="2 8">DNA mismatch repair protein MSH3</fullName>
    </alternativeName>
</protein>
<dbReference type="SUPFAM" id="SSF53150">
    <property type="entry name" value="DNA repair protein MutS, domain II"/>
    <property type="match status" value="1"/>
</dbReference>
<dbReference type="InterPro" id="IPR007695">
    <property type="entry name" value="DNA_mismatch_repair_MutS-lik_N"/>
</dbReference>
<sequence>MARHISKDATGMHRFFFEKLKLHPGYIVLVQVGDFYECYGENGHLLSELINIAPPVNERKVTGFPVTSLMKYIKILVEKNYNIAVYDQFKISNSTKFERKLTKVFTPGTIFDEDLLDEGRPSYLMSIVLDEECNDSIGLCWGDVSTGTMYTDICKLSDDEGLFQLLNEIKPKEIICQNEEIKRIVLGVIGKMDVDGNAYIHLHELDPHIKNYNKNAESNAVSYFYSYLEKVQSDAIVSFQEPKRYSKLDKMHLTPQTVKSLNLMESLNSKKNSLFKIIDRTCTAGGKRLLFSRLNSPSTDMKVINDRLKLVDYFVNNPHITDLLRIDLKNINDIERISRDILASRPSKTGIPQKFIRILNSLKVIKELKEKFISLSKVPEKLETLFKQINYDNELLNILEKSLNDKQYKSCVSDGYFVKDGYCRKIDAIRIKLDNNSDEDSKDFLEKYVKELKIDVSQLCVRRKSRKWIVASKKEIRHPHFLMEARLTNGEFQYSLKALDKQKQDIDILFSQMVELEVQIFEDIQEILRKKVPQIDVAATALSELDVALSNAIVAIERNLSKPILTKKNEIDISVGRHLMVESIQLNSQRTFVPNDCLLDSKKRFSLITGPNMGGKSTFLRQVALIVILAQTGCYIPAKQAKIGLRDAVFTRIGANDDLTKNESTFMVEMKETEEILKRATSKSLVLLDEVGRGTSAREGLAIAYAVCQHLAHRNESMTLFATHYHELADELKHDTTVNFLKTEAARDENGSLMFIHKLSPGVADHSHGIDIAELAGLPKSVTSLAREYLNKSVTSHPCDSKTVNELSNETIERIKKIDLNTLNGVKALCLLEELKNSLTNK</sequence>
<dbReference type="Pfam" id="PF05188">
    <property type="entry name" value="MutS_II"/>
    <property type="match status" value="1"/>
</dbReference>
<dbReference type="GO" id="GO:0005634">
    <property type="term" value="C:nucleus"/>
    <property type="evidence" value="ECO:0007669"/>
    <property type="project" value="TreeGrafter"/>
</dbReference>
<dbReference type="EMBL" id="KE561154">
    <property type="protein sequence ID" value="EPZ32426.1"/>
    <property type="molecule type" value="Genomic_DNA"/>
</dbReference>
<dbReference type="InterPro" id="IPR016151">
    <property type="entry name" value="DNA_mismatch_repair_MutS_N"/>
</dbReference>
<dbReference type="GO" id="GO:0006298">
    <property type="term" value="P:mismatch repair"/>
    <property type="evidence" value="ECO:0007669"/>
    <property type="project" value="InterPro"/>
</dbReference>
<dbReference type="Proteomes" id="UP000281549">
    <property type="component" value="Unassembled WGS sequence"/>
</dbReference>
<dbReference type="SUPFAM" id="SSF55271">
    <property type="entry name" value="DNA repair protein MutS, domain I"/>
    <property type="match status" value="1"/>
</dbReference>
<feature type="domain" description="DNA mismatch repair proteins mutS family" evidence="9">
    <location>
        <begin position="684"/>
        <end position="700"/>
    </location>
</feature>
<evidence type="ECO:0000256" key="3">
    <source>
        <dbReference type="ARBA" id="ARBA00022741"/>
    </source>
</evidence>
<dbReference type="InterPro" id="IPR036187">
    <property type="entry name" value="DNA_mismatch_repair_MutS_sf"/>
</dbReference>
<keyword evidence="5" id="KW-0067">ATP-binding</keyword>
<keyword evidence="7" id="KW-0234">DNA repair</keyword>
<evidence type="ECO:0000259" key="9">
    <source>
        <dbReference type="PROSITE" id="PS00486"/>
    </source>
</evidence>
<dbReference type="OMA" id="DTWIMRR"/>
<dbReference type="InterPro" id="IPR017261">
    <property type="entry name" value="DNA_mismatch_repair_MutS/MSH"/>
</dbReference>
<evidence type="ECO:0000313" key="11">
    <source>
        <dbReference type="EMBL" id="RKP21122.1"/>
    </source>
</evidence>
<dbReference type="GO" id="GO:0043504">
    <property type="term" value="P:mitochondrial DNA repair"/>
    <property type="evidence" value="ECO:0007669"/>
    <property type="project" value="TreeGrafter"/>
</dbReference>
<dbReference type="SUPFAM" id="SSF48334">
    <property type="entry name" value="DNA repair protein MutS, domain III"/>
    <property type="match status" value="1"/>
</dbReference>
<reference evidence="13" key="2">
    <citation type="journal article" date="2018" name="Nat. Microbiol.">
        <title>Leveraging single-cell genomics to expand the fungal tree of life.</title>
        <authorList>
            <person name="Ahrendt S.R."/>
            <person name="Quandt C.A."/>
            <person name="Ciobanu D."/>
            <person name="Clum A."/>
            <person name="Salamov A."/>
            <person name="Andreopoulos B."/>
            <person name="Cheng J.F."/>
            <person name="Woyke T."/>
            <person name="Pelin A."/>
            <person name="Henrissat B."/>
            <person name="Reynolds N.K."/>
            <person name="Benny G.L."/>
            <person name="Smith M.E."/>
            <person name="James T.Y."/>
            <person name="Grigoriev I.V."/>
        </authorList>
    </citation>
    <scope>NUCLEOTIDE SEQUENCE [LARGE SCALE GENOMIC DNA]</scope>
    <source>
        <strain evidence="13">CSF55</strain>
    </source>
</reference>
<reference evidence="10 12" key="1">
    <citation type="journal article" date="2013" name="Curr. Biol.">
        <title>Shared signatures of parasitism and phylogenomics unite Cryptomycota and microsporidia.</title>
        <authorList>
            <person name="James T.Y."/>
            <person name="Pelin A."/>
            <person name="Bonen L."/>
            <person name="Ahrendt S."/>
            <person name="Sain D."/>
            <person name="Corradi N."/>
            <person name="Stajich J.E."/>
        </authorList>
    </citation>
    <scope>NUCLEOTIDE SEQUENCE [LARGE SCALE GENOMIC DNA]</scope>
    <source>
        <strain evidence="10 12">CSF55</strain>
        <strain evidence="10 12">CSF55</strain>
    </source>
</reference>